<evidence type="ECO:0000313" key="4">
    <source>
        <dbReference type="Proteomes" id="UP000254219"/>
    </source>
</evidence>
<gene>
    <name evidence="2" type="ORF">I6H02_05800</name>
    <name evidence="3" type="ORF">NCTC11181_04012</name>
</gene>
<dbReference type="PANTHER" id="PTHR36180">
    <property type="entry name" value="DNA-BINDING PROTEIN-RELATED-RELATED"/>
    <property type="match status" value="1"/>
</dbReference>
<sequence>MKNNIKVFDFKSSTGELLSSVRSVVIDSTPWFFAVDICNALGLTNTAISLQSIDDEDKTEYKDYLGSGRKPLLVNESGLYALIIKSRKKQARRFKRWITSEVIPSIRKTGNYCLTTMASLPDFSDPAAAARAWADEYEAKNRAISYVHRQAQYIEHLENLFQPGMTPVQFCKQLNGVNVQRITAFLEAHNWLYDERPESRSPAWRVKAYARDLYLTERHHYIDIDSGYEEGFYSYTPVLLQKGAVWIYRQYLRGALPMKRNWNGEFTHDKELAGAA</sequence>
<dbReference type="EMBL" id="CP065611">
    <property type="protein sequence ID" value="QPR05923.1"/>
    <property type="molecule type" value="Genomic_DNA"/>
</dbReference>
<reference evidence="2 5" key="2">
    <citation type="submission" date="2020-12" db="EMBL/GenBank/DDBJ databases">
        <title>FDA dAtabase for Regulatory Grade micrObial Sequences (FDA-ARGOS): Supporting development and validation of Infectious Disease Dx tests.</title>
        <authorList>
            <person name="Sproer C."/>
            <person name="Gronow S."/>
            <person name="Severitt S."/>
            <person name="Schroder I."/>
            <person name="Tallon L."/>
            <person name="Sadzewicz L."/>
            <person name="Zhao X."/>
            <person name="Boylan J."/>
            <person name="Ott S."/>
            <person name="Bowen H."/>
            <person name="Vavikolanu K."/>
            <person name="Mehta A."/>
            <person name="Aluvathingal J."/>
            <person name="Nadendla S."/>
            <person name="Lowell S."/>
            <person name="Myers T."/>
            <person name="Yan Y."/>
            <person name="Sichtig H."/>
        </authorList>
    </citation>
    <scope>NUCLEOTIDE SEQUENCE [LARGE SCALE GENOMIC DNA]</scope>
    <source>
        <strain evidence="2 5">FDAARGOS_945</strain>
    </source>
</reference>
<dbReference type="InterPro" id="IPR003497">
    <property type="entry name" value="BRO_N_domain"/>
</dbReference>
<evidence type="ECO:0000259" key="1">
    <source>
        <dbReference type="PROSITE" id="PS51750"/>
    </source>
</evidence>
<dbReference type="SMART" id="SM01040">
    <property type="entry name" value="Bro-N"/>
    <property type="match status" value="1"/>
</dbReference>
<dbReference type="AlphaFoldDB" id="A0A376FZH0"/>
<evidence type="ECO:0000313" key="5">
    <source>
        <dbReference type="Proteomes" id="UP000594864"/>
    </source>
</evidence>
<feature type="domain" description="Bro-N" evidence="1">
    <location>
        <begin position="2"/>
        <end position="110"/>
    </location>
</feature>
<dbReference type="PANTHER" id="PTHR36180:SF2">
    <property type="entry name" value="BRO FAMILY PROTEIN"/>
    <property type="match status" value="1"/>
</dbReference>
<dbReference type="PROSITE" id="PS51750">
    <property type="entry name" value="BRO_N"/>
    <property type="match status" value="1"/>
</dbReference>
<dbReference type="Proteomes" id="UP000254219">
    <property type="component" value="Unassembled WGS sequence"/>
</dbReference>
<dbReference type="EMBL" id="UFYN01000002">
    <property type="protein sequence ID" value="STD46497.1"/>
    <property type="molecule type" value="Genomic_DNA"/>
</dbReference>
<evidence type="ECO:0000313" key="2">
    <source>
        <dbReference type="EMBL" id="QPR05923.1"/>
    </source>
</evidence>
<reference evidence="3 4" key="1">
    <citation type="submission" date="2018-06" db="EMBL/GenBank/DDBJ databases">
        <authorList>
            <consortium name="Pathogen Informatics"/>
            <person name="Doyle S."/>
        </authorList>
    </citation>
    <scope>NUCLEOTIDE SEQUENCE [LARGE SCALE GENOMIC DNA]</scope>
    <source>
        <strain evidence="3 4">NCTC11181</strain>
    </source>
</reference>
<dbReference type="Proteomes" id="UP000594864">
    <property type="component" value="Chromosome"/>
</dbReference>
<name>A0A376FZH0_ECOLX</name>
<protein>
    <submittedName>
        <fullName evidence="3">Anti-repressor protein</fullName>
    </submittedName>
    <submittedName>
        <fullName evidence="2">Transporter</fullName>
    </submittedName>
</protein>
<accession>A0A376FZH0</accession>
<organism evidence="3 4">
    <name type="scientific">Escherichia coli</name>
    <dbReference type="NCBI Taxonomy" id="562"/>
    <lineage>
        <taxon>Bacteria</taxon>
        <taxon>Pseudomonadati</taxon>
        <taxon>Pseudomonadota</taxon>
        <taxon>Gammaproteobacteria</taxon>
        <taxon>Enterobacterales</taxon>
        <taxon>Enterobacteriaceae</taxon>
        <taxon>Escherichia</taxon>
    </lineage>
</organism>
<dbReference type="Pfam" id="PF02498">
    <property type="entry name" value="Bro-N"/>
    <property type="match status" value="1"/>
</dbReference>
<proteinExistence type="predicted"/>
<evidence type="ECO:0000313" key="3">
    <source>
        <dbReference type="EMBL" id="STD46497.1"/>
    </source>
</evidence>